<name>A0A1Y1UZT1_9FUNG</name>
<evidence type="ECO:0000313" key="2">
    <source>
        <dbReference type="Proteomes" id="UP000193719"/>
    </source>
</evidence>
<protein>
    <submittedName>
        <fullName evidence="1">Uncharacterized protein</fullName>
    </submittedName>
</protein>
<keyword evidence="2" id="KW-1185">Reference proteome</keyword>
<feature type="non-terminal residue" evidence="1">
    <location>
        <position position="1"/>
    </location>
</feature>
<comment type="caution">
    <text evidence="1">The sequence shown here is derived from an EMBL/GenBank/DDBJ whole genome shotgun (WGS) entry which is preliminary data.</text>
</comment>
<dbReference type="AlphaFoldDB" id="A0A1Y1UZT1"/>
<evidence type="ECO:0000313" key="1">
    <source>
        <dbReference type="EMBL" id="ORX44304.1"/>
    </source>
</evidence>
<accession>A0A1Y1UZT1</accession>
<dbReference type="EMBL" id="MCFH01000046">
    <property type="protein sequence ID" value="ORX44304.1"/>
    <property type="molecule type" value="Genomic_DNA"/>
</dbReference>
<dbReference type="InterPro" id="IPR038175">
    <property type="entry name" value="CBM21_dom_sf"/>
</dbReference>
<dbReference type="Gene3D" id="2.60.40.2440">
    <property type="entry name" value="Carbohydrate binding type-21 domain"/>
    <property type="match status" value="2"/>
</dbReference>
<dbReference type="OrthoDB" id="2093777at2759"/>
<organism evidence="1 2">
    <name type="scientific">Piromyces finnis</name>
    <dbReference type="NCBI Taxonomy" id="1754191"/>
    <lineage>
        <taxon>Eukaryota</taxon>
        <taxon>Fungi</taxon>
        <taxon>Fungi incertae sedis</taxon>
        <taxon>Chytridiomycota</taxon>
        <taxon>Chytridiomycota incertae sedis</taxon>
        <taxon>Neocallimastigomycetes</taxon>
        <taxon>Neocallimastigales</taxon>
        <taxon>Neocallimastigaceae</taxon>
        <taxon>Piromyces</taxon>
    </lineage>
</organism>
<sequence>KKKLKRNMSRSISCFDSSLPAIELDIAQAKANNFNEPGKETATYIEGTLLVRSNAGMNKSVYVRLYDPKKQWINIGASYLRTIDDKTELWYFKTPSYGYDPGAEYVCFQFALCLVVPGRPDVWDNNYGRNYEVGKGTKCPTPLIAFGARKLIPNLESIMIYDGWKGSIYVSPAIGKPKDVSIIWSLDKWKSENILSLQYVYQTNQVDVYRWNIELNVPQHTEINYYFKAITENGEIYVDTNNNKNYDLINY</sequence>
<proteinExistence type="predicted"/>
<reference evidence="1 2" key="2">
    <citation type="submission" date="2016-08" db="EMBL/GenBank/DDBJ databases">
        <title>Pervasive Adenine N6-methylation of Active Genes in Fungi.</title>
        <authorList>
            <consortium name="DOE Joint Genome Institute"/>
            <person name="Mondo S.J."/>
            <person name="Dannebaum R.O."/>
            <person name="Kuo R.C."/>
            <person name="Labutti K."/>
            <person name="Haridas S."/>
            <person name="Kuo A."/>
            <person name="Salamov A."/>
            <person name="Ahrendt S.R."/>
            <person name="Lipzen A."/>
            <person name="Sullivan W."/>
            <person name="Andreopoulos W.B."/>
            <person name="Clum A."/>
            <person name="Lindquist E."/>
            <person name="Daum C."/>
            <person name="Ramamoorthy G.K."/>
            <person name="Gryganskyi A."/>
            <person name="Culley D."/>
            <person name="Magnuson J.K."/>
            <person name="James T.Y."/>
            <person name="O'Malley M.A."/>
            <person name="Stajich J.E."/>
            <person name="Spatafora J.W."/>
            <person name="Visel A."/>
            <person name="Grigoriev I.V."/>
        </authorList>
    </citation>
    <scope>NUCLEOTIDE SEQUENCE [LARGE SCALE GENOMIC DNA]</scope>
    <source>
        <strain evidence="2">finn</strain>
    </source>
</reference>
<gene>
    <name evidence="1" type="ORF">BCR36DRAFT_301688</name>
</gene>
<reference evidence="1 2" key="1">
    <citation type="submission" date="2016-08" db="EMBL/GenBank/DDBJ databases">
        <title>Genomes of anaerobic fungi encode conserved fungal cellulosomes for biomass hydrolysis.</title>
        <authorList>
            <consortium name="DOE Joint Genome Institute"/>
            <person name="Haitjema C.H."/>
            <person name="Gilmore S.P."/>
            <person name="Henske J.K."/>
            <person name="Solomon K.V."/>
            <person name="De Groot R."/>
            <person name="Kuo A."/>
            <person name="Mondo S.J."/>
            <person name="Salamov A.A."/>
            <person name="Labutti K."/>
            <person name="Zhao Z."/>
            <person name="Chiniquy J."/>
            <person name="Barry K."/>
            <person name="Brewer H.M."/>
            <person name="Purvine S.O."/>
            <person name="Wright A.T."/>
            <person name="Boxma B."/>
            <person name="Van Alen T."/>
            <person name="Hackstein J.H."/>
            <person name="Baker S.E."/>
            <person name="Grigoriev I.V."/>
            <person name="O'Malley M.A."/>
        </authorList>
    </citation>
    <scope>NUCLEOTIDE SEQUENCE [LARGE SCALE GENOMIC DNA]</scope>
    <source>
        <strain evidence="2">finn</strain>
    </source>
</reference>
<dbReference type="Proteomes" id="UP000193719">
    <property type="component" value="Unassembled WGS sequence"/>
</dbReference>